<dbReference type="PANTHER" id="PTHR13373:SF21">
    <property type="entry name" value="NUCLEAR PORE COMPLEX PROTEIN NUP85"/>
    <property type="match status" value="1"/>
</dbReference>
<dbReference type="GO" id="GO:0006606">
    <property type="term" value="P:protein import into nucleus"/>
    <property type="evidence" value="ECO:0007669"/>
    <property type="project" value="TreeGrafter"/>
</dbReference>
<name>A0A9W8DYL3_9FUNG</name>
<dbReference type="GO" id="GO:0031965">
    <property type="term" value="C:nuclear membrane"/>
    <property type="evidence" value="ECO:0007669"/>
    <property type="project" value="UniProtKB-UniRule"/>
</dbReference>
<evidence type="ECO:0000256" key="4">
    <source>
        <dbReference type="ARBA" id="ARBA00022816"/>
    </source>
</evidence>
<keyword evidence="3 9" id="KW-0813">Transport</keyword>
<evidence type="ECO:0000256" key="9">
    <source>
        <dbReference type="RuleBase" id="RU365073"/>
    </source>
</evidence>
<dbReference type="AlphaFoldDB" id="A0A9W8DYL3"/>
<dbReference type="OrthoDB" id="17644at2759"/>
<evidence type="ECO:0000256" key="2">
    <source>
        <dbReference type="ARBA" id="ARBA00005573"/>
    </source>
</evidence>
<reference evidence="10" key="1">
    <citation type="submission" date="2022-07" db="EMBL/GenBank/DDBJ databases">
        <title>Phylogenomic reconstructions and comparative analyses of Kickxellomycotina fungi.</title>
        <authorList>
            <person name="Reynolds N.K."/>
            <person name="Stajich J.E."/>
            <person name="Barry K."/>
            <person name="Grigoriev I.V."/>
            <person name="Crous P."/>
            <person name="Smith M.E."/>
        </authorList>
    </citation>
    <scope>NUCLEOTIDE SEQUENCE</scope>
    <source>
        <strain evidence="10">RSA 1196</strain>
    </source>
</reference>
<keyword evidence="4 9" id="KW-0509">mRNA transport</keyword>
<dbReference type="GO" id="GO:0006406">
    <property type="term" value="P:mRNA export from nucleus"/>
    <property type="evidence" value="ECO:0007669"/>
    <property type="project" value="TreeGrafter"/>
</dbReference>
<evidence type="ECO:0000256" key="1">
    <source>
        <dbReference type="ARBA" id="ARBA00004567"/>
    </source>
</evidence>
<dbReference type="InterPro" id="IPR011502">
    <property type="entry name" value="Nucleoporin_Nup85"/>
</dbReference>
<keyword evidence="7 9" id="KW-0906">Nuclear pore complex</keyword>
<comment type="subunit">
    <text evidence="9">Component of the nuclear pore complex (NPC).</text>
</comment>
<dbReference type="Pfam" id="PF07575">
    <property type="entry name" value="Nucleopor_Nup85"/>
    <property type="match status" value="1"/>
</dbReference>
<keyword evidence="9" id="KW-0472">Membrane</keyword>
<comment type="caution">
    <text evidence="10">The sequence shown here is derived from an EMBL/GenBank/DDBJ whole genome shotgun (WGS) entry which is preliminary data.</text>
</comment>
<dbReference type="GO" id="GO:0017056">
    <property type="term" value="F:structural constituent of nuclear pore"/>
    <property type="evidence" value="ECO:0007669"/>
    <property type="project" value="TreeGrafter"/>
</dbReference>
<comment type="subcellular location">
    <subcellularLocation>
        <location evidence="1 9">Nucleus</location>
        <location evidence="1 9">Nuclear pore complex</location>
    </subcellularLocation>
</comment>
<evidence type="ECO:0000256" key="5">
    <source>
        <dbReference type="ARBA" id="ARBA00022927"/>
    </source>
</evidence>
<evidence type="ECO:0000256" key="6">
    <source>
        <dbReference type="ARBA" id="ARBA00023010"/>
    </source>
</evidence>
<comment type="similarity">
    <text evidence="2 9">Belongs to the nucleoporin Nup85 family.</text>
</comment>
<feature type="non-terminal residue" evidence="10">
    <location>
        <position position="383"/>
    </location>
</feature>
<dbReference type="EMBL" id="JANBPY010003501">
    <property type="protein sequence ID" value="KAJ1951448.1"/>
    <property type="molecule type" value="Genomic_DNA"/>
</dbReference>
<dbReference type="GO" id="GO:0045893">
    <property type="term" value="P:positive regulation of DNA-templated transcription"/>
    <property type="evidence" value="ECO:0007669"/>
    <property type="project" value="TreeGrafter"/>
</dbReference>
<evidence type="ECO:0000313" key="11">
    <source>
        <dbReference type="Proteomes" id="UP001150925"/>
    </source>
</evidence>
<protein>
    <recommendedName>
        <fullName evidence="9">Nuclear pore complex protein Nup85</fullName>
    </recommendedName>
</protein>
<sequence>MATLHSVFTVSQPSRRLVDPSKLSSPAQANEVYQTSWTSMIPSTRYTFVNDTHAAFQALQQIFEEQWEEVDRQGLPHASVIVPTERLQHISRLYREALLRQLENNPSPEEASTVEAMSIVWHLFEVLTLPSRQPQPLVSEYLDWLNLSFPAPSVKEGEEISTHDSPVDHPQFWPYLTRCLLRGHLDLVISLLQHLLSATGSDSPDLSDDDTSLGLQAVSIAIEMVNGFPHRTRQTSTSQFHAHWQDWKSKCAHWATQCTELSPLLKPLVDVFRILSGDTECIRQHSHSWLENLGATLLFNKPIADVNDLADFLSDELPLPTEETGSMLDHTLLALIRQDRPTFIRYCSEIDDWLVTHAVDCLDKLGLLDDIDLTIDQSVRDYF</sequence>
<accession>A0A9W8DYL3</accession>
<keyword evidence="6 9" id="KW-0811">Translocation</keyword>
<comment type="function">
    <text evidence="9">Functions as a component of the nuclear pore complex (NPC).</text>
</comment>
<evidence type="ECO:0000313" key="10">
    <source>
        <dbReference type="EMBL" id="KAJ1951448.1"/>
    </source>
</evidence>
<dbReference type="PANTHER" id="PTHR13373">
    <property type="entry name" value="FROUNT PROTEIN-RELATED"/>
    <property type="match status" value="1"/>
</dbReference>
<evidence type="ECO:0000256" key="8">
    <source>
        <dbReference type="ARBA" id="ARBA00023242"/>
    </source>
</evidence>
<dbReference type="Proteomes" id="UP001150925">
    <property type="component" value="Unassembled WGS sequence"/>
</dbReference>
<dbReference type="GO" id="GO:0031080">
    <property type="term" value="C:nuclear pore outer ring"/>
    <property type="evidence" value="ECO:0007669"/>
    <property type="project" value="TreeGrafter"/>
</dbReference>
<gene>
    <name evidence="10" type="ORF">IWQ62_006425</name>
</gene>
<keyword evidence="8 9" id="KW-0539">Nucleus</keyword>
<keyword evidence="5 9" id="KW-0653">Protein transport</keyword>
<proteinExistence type="inferred from homology"/>
<keyword evidence="11" id="KW-1185">Reference proteome</keyword>
<evidence type="ECO:0000256" key="3">
    <source>
        <dbReference type="ARBA" id="ARBA00022448"/>
    </source>
</evidence>
<evidence type="ECO:0000256" key="7">
    <source>
        <dbReference type="ARBA" id="ARBA00023132"/>
    </source>
</evidence>
<organism evidence="10 11">
    <name type="scientific">Dispira parvispora</name>
    <dbReference type="NCBI Taxonomy" id="1520584"/>
    <lineage>
        <taxon>Eukaryota</taxon>
        <taxon>Fungi</taxon>
        <taxon>Fungi incertae sedis</taxon>
        <taxon>Zoopagomycota</taxon>
        <taxon>Kickxellomycotina</taxon>
        <taxon>Dimargaritomycetes</taxon>
        <taxon>Dimargaritales</taxon>
        <taxon>Dimargaritaceae</taxon>
        <taxon>Dispira</taxon>
    </lineage>
</organism>